<gene>
    <name evidence="11" type="ORF">GCM10011332_18760</name>
</gene>
<keyword evidence="2" id="KW-0813">Transport</keyword>
<protein>
    <submittedName>
        <fullName evidence="11">Chloride channel protein</fullName>
    </submittedName>
</protein>
<dbReference type="SUPFAM" id="SSF54631">
    <property type="entry name" value="CBS-domain pair"/>
    <property type="match status" value="1"/>
</dbReference>
<feature type="transmembrane region" description="Helical" evidence="10">
    <location>
        <begin position="374"/>
        <end position="399"/>
    </location>
</feature>
<reference evidence="11" key="2">
    <citation type="submission" date="2020-09" db="EMBL/GenBank/DDBJ databases">
        <authorList>
            <person name="Sun Q."/>
            <person name="Zhou Y."/>
        </authorList>
    </citation>
    <scope>NUCLEOTIDE SEQUENCE</scope>
    <source>
        <strain evidence="11">CGMCC 1.15254</strain>
    </source>
</reference>
<dbReference type="GO" id="GO:0005254">
    <property type="term" value="F:chloride channel activity"/>
    <property type="evidence" value="ECO:0007669"/>
    <property type="project" value="UniProtKB-KW"/>
</dbReference>
<keyword evidence="6 10" id="KW-0472">Membrane</keyword>
<reference evidence="11" key="1">
    <citation type="journal article" date="2014" name="Int. J. Syst. Evol. Microbiol.">
        <title>Complete genome sequence of Corynebacterium casei LMG S-19264T (=DSM 44701T), isolated from a smear-ripened cheese.</title>
        <authorList>
            <consortium name="US DOE Joint Genome Institute (JGI-PGF)"/>
            <person name="Walter F."/>
            <person name="Albersmeier A."/>
            <person name="Kalinowski J."/>
            <person name="Ruckert C."/>
        </authorList>
    </citation>
    <scope>NUCLEOTIDE SEQUENCE</scope>
    <source>
        <strain evidence="11">CGMCC 1.15254</strain>
    </source>
</reference>
<sequence>MAQGRNRPSPFILLTRKVVNNDQLVMTLLAVVVGACVGGLAILFVEKIDFFQSIFLGISGAWIADHIAALPPWQVILTPTLGGLLVGFIVHRFLSHGRTKGPADVIAACEVGGAQMSLKEGLWAALSSGLSISFGASVGREGPVVHLGGSFAAWVGEKLQLSRSNARILLGCGVAAAVSASFNAPIAGALFAQEVILSHYALKAFAPVVIASISGTVIAHQVVGNETAFQIQAHEFGSYLEFPAFAGLGIVSGLVGVLFVWSVLKTQKKVQKIPLPMWMHPAIGGFCVGVIALWYPEVLGVGYEATDNALKGYYGFALLLGLFIFKFVATVLSLGFGFAGGVFSPSLVIGAMLGGTYGVIVGQMFPDLWSGASAYSLIGMASMAAAVLGAPISTTLIVFELTGNYSLTIAVMCACVLATLVNDQLHRQSFFLEQLKERGIDLGNTFSTQILKELRVCDILRREGEYVAMDASLKEVRKRFLRAPGGVLYVIAHDRSLYGAITWEHMPEDVFDANLNDLVVAADIADTRPPVLQTGDTLEVAKAVLEEINVSQIAVVSPQLGRAYMGCIDERELMAAYNAALLRKRKQEQGG</sequence>
<organism evidence="11 12">
    <name type="scientific">Terasakiella brassicae</name>
    <dbReference type="NCBI Taxonomy" id="1634917"/>
    <lineage>
        <taxon>Bacteria</taxon>
        <taxon>Pseudomonadati</taxon>
        <taxon>Pseudomonadota</taxon>
        <taxon>Alphaproteobacteria</taxon>
        <taxon>Rhodospirillales</taxon>
        <taxon>Terasakiellaceae</taxon>
        <taxon>Terasakiella</taxon>
    </lineage>
</organism>
<dbReference type="Gene3D" id="3.10.580.10">
    <property type="entry name" value="CBS-domain"/>
    <property type="match status" value="1"/>
</dbReference>
<feature type="transmembrane region" description="Helical" evidence="10">
    <location>
        <begin position="342"/>
        <end position="362"/>
    </location>
</feature>
<keyword evidence="7" id="KW-0869">Chloride channel</keyword>
<evidence type="ECO:0000256" key="7">
    <source>
        <dbReference type="ARBA" id="ARBA00023173"/>
    </source>
</evidence>
<dbReference type="AlphaFoldDB" id="A0A917FDH6"/>
<accession>A0A917FDH6</accession>
<evidence type="ECO:0000256" key="8">
    <source>
        <dbReference type="ARBA" id="ARBA00023214"/>
    </source>
</evidence>
<proteinExistence type="predicted"/>
<dbReference type="PRINTS" id="PR00762">
    <property type="entry name" value="CLCHANNEL"/>
</dbReference>
<keyword evidence="12" id="KW-1185">Reference proteome</keyword>
<keyword evidence="5" id="KW-0406">Ion transport</keyword>
<evidence type="ECO:0000256" key="5">
    <source>
        <dbReference type="ARBA" id="ARBA00023065"/>
    </source>
</evidence>
<feature type="transmembrane region" description="Helical" evidence="10">
    <location>
        <begin position="168"/>
        <end position="192"/>
    </location>
</feature>
<dbReference type="PANTHER" id="PTHR43427:SF6">
    <property type="entry name" value="CHLORIDE CHANNEL PROTEIN CLC-E"/>
    <property type="match status" value="1"/>
</dbReference>
<keyword evidence="3 10" id="KW-0812">Transmembrane</keyword>
<dbReference type="Pfam" id="PF00654">
    <property type="entry name" value="Voltage_CLC"/>
    <property type="match status" value="1"/>
</dbReference>
<evidence type="ECO:0000256" key="2">
    <source>
        <dbReference type="ARBA" id="ARBA00022448"/>
    </source>
</evidence>
<dbReference type="CDD" id="cd00400">
    <property type="entry name" value="Voltage_gated_ClC"/>
    <property type="match status" value="1"/>
</dbReference>
<feature type="transmembrane region" description="Helical" evidence="10">
    <location>
        <begin position="50"/>
        <end position="69"/>
    </location>
</feature>
<evidence type="ECO:0000313" key="11">
    <source>
        <dbReference type="EMBL" id="GGF64916.1"/>
    </source>
</evidence>
<dbReference type="PANTHER" id="PTHR43427">
    <property type="entry name" value="CHLORIDE CHANNEL PROTEIN CLC-E"/>
    <property type="match status" value="1"/>
</dbReference>
<dbReference type="InterPro" id="IPR014743">
    <property type="entry name" value="Cl-channel_core"/>
</dbReference>
<dbReference type="InterPro" id="IPR050368">
    <property type="entry name" value="ClC-type_chloride_channel"/>
</dbReference>
<dbReference type="SUPFAM" id="SSF81340">
    <property type="entry name" value="Clc chloride channel"/>
    <property type="match status" value="1"/>
</dbReference>
<dbReference type="GO" id="GO:0034707">
    <property type="term" value="C:chloride channel complex"/>
    <property type="evidence" value="ECO:0007669"/>
    <property type="project" value="UniProtKB-KW"/>
</dbReference>
<evidence type="ECO:0000256" key="6">
    <source>
        <dbReference type="ARBA" id="ARBA00023136"/>
    </source>
</evidence>
<keyword evidence="9" id="KW-0407">Ion channel</keyword>
<keyword evidence="4 10" id="KW-1133">Transmembrane helix</keyword>
<dbReference type="InterPro" id="IPR046342">
    <property type="entry name" value="CBS_dom_sf"/>
</dbReference>
<feature type="transmembrane region" description="Helical" evidence="10">
    <location>
        <begin position="244"/>
        <end position="264"/>
    </location>
</feature>
<comment type="caution">
    <text evidence="11">The sequence shown here is derived from an EMBL/GenBank/DDBJ whole genome shotgun (WGS) entry which is preliminary data.</text>
</comment>
<dbReference type="RefSeq" id="WP_188664193.1">
    <property type="nucleotide sequence ID" value="NZ_BMHV01000012.1"/>
</dbReference>
<feature type="transmembrane region" description="Helical" evidence="10">
    <location>
        <begin position="316"/>
        <end position="336"/>
    </location>
</feature>
<evidence type="ECO:0000256" key="4">
    <source>
        <dbReference type="ARBA" id="ARBA00022989"/>
    </source>
</evidence>
<dbReference type="EMBL" id="BMHV01000012">
    <property type="protein sequence ID" value="GGF64916.1"/>
    <property type="molecule type" value="Genomic_DNA"/>
</dbReference>
<dbReference type="InterPro" id="IPR001807">
    <property type="entry name" value="ClC"/>
</dbReference>
<evidence type="ECO:0000256" key="1">
    <source>
        <dbReference type="ARBA" id="ARBA00004141"/>
    </source>
</evidence>
<feature type="transmembrane region" description="Helical" evidence="10">
    <location>
        <begin position="405"/>
        <end position="422"/>
    </location>
</feature>
<dbReference type="Gene3D" id="1.10.3080.10">
    <property type="entry name" value="Clc chloride channel"/>
    <property type="match status" value="1"/>
</dbReference>
<comment type="subcellular location">
    <subcellularLocation>
        <location evidence="1">Membrane</location>
        <topology evidence="1">Multi-pass membrane protein</topology>
    </subcellularLocation>
</comment>
<dbReference type="Proteomes" id="UP000632498">
    <property type="component" value="Unassembled WGS sequence"/>
</dbReference>
<feature type="transmembrane region" description="Helical" evidence="10">
    <location>
        <begin position="276"/>
        <end position="295"/>
    </location>
</feature>
<feature type="transmembrane region" description="Helical" evidence="10">
    <location>
        <begin position="75"/>
        <end position="94"/>
    </location>
</feature>
<evidence type="ECO:0000256" key="10">
    <source>
        <dbReference type="SAM" id="Phobius"/>
    </source>
</evidence>
<name>A0A917FDH6_9PROT</name>
<evidence type="ECO:0000256" key="9">
    <source>
        <dbReference type="ARBA" id="ARBA00023303"/>
    </source>
</evidence>
<evidence type="ECO:0000313" key="12">
    <source>
        <dbReference type="Proteomes" id="UP000632498"/>
    </source>
</evidence>
<keyword evidence="8" id="KW-0868">Chloride</keyword>
<evidence type="ECO:0000256" key="3">
    <source>
        <dbReference type="ARBA" id="ARBA00022692"/>
    </source>
</evidence>
<feature type="transmembrane region" description="Helical" evidence="10">
    <location>
        <begin position="24"/>
        <end position="45"/>
    </location>
</feature>